<comment type="caution">
    <text evidence="3">The sequence shown here is derived from an EMBL/GenBank/DDBJ whole genome shotgun (WGS) entry which is preliminary data.</text>
</comment>
<evidence type="ECO:0000259" key="1">
    <source>
        <dbReference type="Pfam" id="PF07995"/>
    </source>
</evidence>
<name>A0A5R8WMQ9_9BACT</name>
<gene>
    <name evidence="3" type="ORF">FDY95_16795</name>
</gene>
<evidence type="ECO:0000313" key="3">
    <source>
        <dbReference type="EMBL" id="TLM90381.1"/>
    </source>
</evidence>
<feature type="domain" description="Glucose/Sorbosone dehydrogenase" evidence="1">
    <location>
        <begin position="115"/>
        <end position="437"/>
    </location>
</feature>
<dbReference type="InterPro" id="IPR012938">
    <property type="entry name" value="Glc/Sorbosone_DH"/>
</dbReference>
<dbReference type="PANTHER" id="PTHR19328:SF13">
    <property type="entry name" value="HIPL1 PROTEIN"/>
    <property type="match status" value="1"/>
</dbReference>
<reference evidence="3 4" key="1">
    <citation type="submission" date="2019-05" db="EMBL/GenBank/DDBJ databases">
        <title>Hymenobacter edaphi sp. nov., isolated from abandoned arsenic-contaminated farmland soil.</title>
        <authorList>
            <person name="Nie L."/>
        </authorList>
    </citation>
    <scope>NUCLEOTIDE SEQUENCE [LARGE SCALE GENOMIC DNA]</scope>
    <source>
        <strain evidence="3 4">1-3-3-8</strain>
    </source>
</reference>
<feature type="domain" description="Secretion system C-terminal sorting" evidence="2">
    <location>
        <begin position="469"/>
        <end position="544"/>
    </location>
</feature>
<evidence type="ECO:0000313" key="4">
    <source>
        <dbReference type="Proteomes" id="UP000305517"/>
    </source>
</evidence>
<sequence>MGAGASAARMVRAPSAKHAAPLSRYEYSDSIRLAQRPAAAARSGGRKYPHSASLTQLRPASVHPLIRASNLNPLLMKRFAAMMLLLLAGSQVVAQPTTYQVGTTTLTLSTLTSGLNTPWELLWGPDDFLWLTERGGRISRLDPGTGQLLPLLTLADVTQTGESGLLGIAVGPWPSPVALPGELAVYVVYNYTNAGTLKEKLVRYRYLPATGLTAPLVLLGDLPAANVHSGSRLLLLPDGTLLMTTGDASNTSLAQNPQALNGKILRLNLDGTVPASNPTAGSLVYTLGHRNPQGLVRVAATGRIYSSEHGPNNDDELNLIEAGRNYGWPTVEGFCNLPAEQTFCQANNVREPLRAWTPTRAVAGLTYYNHPAIPQWANTLLLVSLKDGALTTLPLNASGDQLGTPADLWAGTYGRLRAICVSPQGRVYLTTSNRDGRGAPAATDDRVFVLENRAYTPAATRLPSPQATLFPNPATDQVLVRIGSETTRLFHVSVTNTMGQHVLTTQVVANQTDATLSVAGWLPGLYFLTISDERGTAQTARLVIR</sequence>
<dbReference type="Pfam" id="PF07995">
    <property type="entry name" value="GSDH"/>
    <property type="match status" value="1"/>
</dbReference>
<dbReference type="InterPro" id="IPR011042">
    <property type="entry name" value="6-blade_b-propeller_TolB-like"/>
</dbReference>
<dbReference type="EMBL" id="VAJM01000009">
    <property type="protein sequence ID" value="TLM90381.1"/>
    <property type="molecule type" value="Genomic_DNA"/>
</dbReference>
<dbReference type="Gene3D" id="2.120.10.30">
    <property type="entry name" value="TolB, C-terminal domain"/>
    <property type="match status" value="1"/>
</dbReference>
<dbReference type="Proteomes" id="UP000305517">
    <property type="component" value="Unassembled WGS sequence"/>
</dbReference>
<protein>
    <submittedName>
        <fullName evidence="3">T9SS type A sorting domain-containing protein</fullName>
    </submittedName>
</protein>
<evidence type="ECO:0000259" key="2">
    <source>
        <dbReference type="Pfam" id="PF18962"/>
    </source>
</evidence>
<dbReference type="OrthoDB" id="9770043at2"/>
<dbReference type="InterPro" id="IPR026444">
    <property type="entry name" value="Secre_tail"/>
</dbReference>
<dbReference type="SUPFAM" id="SSF50952">
    <property type="entry name" value="Soluble quinoprotein glucose dehydrogenase"/>
    <property type="match status" value="1"/>
</dbReference>
<dbReference type="PANTHER" id="PTHR19328">
    <property type="entry name" value="HEDGEHOG-INTERACTING PROTEIN"/>
    <property type="match status" value="1"/>
</dbReference>
<proteinExistence type="predicted"/>
<organism evidence="3 4">
    <name type="scientific">Hymenobacter jeollabukensis</name>
    <dbReference type="NCBI Taxonomy" id="2025313"/>
    <lineage>
        <taxon>Bacteria</taxon>
        <taxon>Pseudomonadati</taxon>
        <taxon>Bacteroidota</taxon>
        <taxon>Cytophagia</taxon>
        <taxon>Cytophagales</taxon>
        <taxon>Hymenobacteraceae</taxon>
        <taxon>Hymenobacter</taxon>
    </lineage>
</organism>
<dbReference type="AlphaFoldDB" id="A0A5R8WMQ9"/>
<dbReference type="Pfam" id="PF18962">
    <property type="entry name" value="Por_Secre_tail"/>
    <property type="match status" value="1"/>
</dbReference>
<accession>A0A5R8WMQ9</accession>
<keyword evidence="4" id="KW-1185">Reference proteome</keyword>
<dbReference type="InterPro" id="IPR011041">
    <property type="entry name" value="Quinoprot_gluc/sorb_DH_b-prop"/>
</dbReference>
<dbReference type="NCBIfam" id="TIGR04183">
    <property type="entry name" value="Por_Secre_tail"/>
    <property type="match status" value="1"/>
</dbReference>